<evidence type="ECO:0000256" key="4">
    <source>
        <dbReference type="PROSITE-ProRule" id="PRU00175"/>
    </source>
</evidence>
<dbReference type="OrthoDB" id="21204at2759"/>
<gene>
    <name evidence="7" type="primary">RNF122</name>
    <name evidence="7" type="ORF">AK812_SmicGene49141</name>
</gene>
<dbReference type="GO" id="GO:0006511">
    <property type="term" value="P:ubiquitin-dependent protein catabolic process"/>
    <property type="evidence" value="ECO:0007669"/>
    <property type="project" value="TreeGrafter"/>
</dbReference>
<dbReference type="GO" id="GO:0008270">
    <property type="term" value="F:zinc ion binding"/>
    <property type="evidence" value="ECO:0007669"/>
    <property type="project" value="UniProtKB-KW"/>
</dbReference>
<sequence length="192" mass="21157">MAGTQFDNDVFGRVLYFLCGWFLLLVILPVVGAIYPDTMYWKEVLVGMGSITCCCCCTFIVFPLCCCLAQRERVEPGAERQEIWSSVVFNSMDGQGQDFELMKLQTAPSGPVKTVLGKISVTSKPCIAGSTCSCCLEDFSAEDVVARLPCGHVFHEKCIMNWFLMRASNNCPMCRSRAAEANGAELCLMDVP</sequence>
<dbReference type="PANTHER" id="PTHR45931">
    <property type="entry name" value="SI:CH211-59O9.10"/>
    <property type="match status" value="1"/>
</dbReference>
<evidence type="ECO:0000256" key="5">
    <source>
        <dbReference type="SAM" id="Phobius"/>
    </source>
</evidence>
<keyword evidence="2 4" id="KW-0863">Zinc-finger</keyword>
<organism evidence="7 8">
    <name type="scientific">Symbiodinium microadriaticum</name>
    <name type="common">Dinoflagellate</name>
    <name type="synonym">Zooxanthella microadriatica</name>
    <dbReference type="NCBI Taxonomy" id="2951"/>
    <lineage>
        <taxon>Eukaryota</taxon>
        <taxon>Sar</taxon>
        <taxon>Alveolata</taxon>
        <taxon>Dinophyceae</taxon>
        <taxon>Suessiales</taxon>
        <taxon>Symbiodiniaceae</taxon>
        <taxon>Symbiodinium</taxon>
    </lineage>
</organism>
<dbReference type="SMART" id="SM00184">
    <property type="entry name" value="RING"/>
    <property type="match status" value="1"/>
</dbReference>
<dbReference type="PANTHER" id="PTHR45931:SF16">
    <property type="entry name" value="RING_U-BOX SUPERFAMILY PROTEIN"/>
    <property type="match status" value="1"/>
</dbReference>
<name>A0A1Q9EYI7_SYMMI</name>
<evidence type="ECO:0000256" key="3">
    <source>
        <dbReference type="ARBA" id="ARBA00022833"/>
    </source>
</evidence>
<evidence type="ECO:0000313" key="8">
    <source>
        <dbReference type="Proteomes" id="UP000186817"/>
    </source>
</evidence>
<feature type="domain" description="RING-type" evidence="6">
    <location>
        <begin position="132"/>
        <end position="175"/>
    </location>
</feature>
<comment type="caution">
    <text evidence="7">The sequence shown here is derived from an EMBL/GenBank/DDBJ whole genome shotgun (WGS) entry which is preliminary data.</text>
</comment>
<dbReference type="InterPro" id="IPR013083">
    <property type="entry name" value="Znf_RING/FYVE/PHD"/>
</dbReference>
<dbReference type="GO" id="GO:0061630">
    <property type="term" value="F:ubiquitin protein ligase activity"/>
    <property type="evidence" value="ECO:0007669"/>
    <property type="project" value="TreeGrafter"/>
</dbReference>
<evidence type="ECO:0000256" key="2">
    <source>
        <dbReference type="ARBA" id="ARBA00022771"/>
    </source>
</evidence>
<dbReference type="Gene3D" id="3.30.40.10">
    <property type="entry name" value="Zinc/RING finger domain, C3HC4 (zinc finger)"/>
    <property type="match status" value="1"/>
</dbReference>
<keyword evidence="1" id="KW-0479">Metal-binding</keyword>
<keyword evidence="8" id="KW-1185">Reference proteome</keyword>
<dbReference type="Pfam" id="PF13639">
    <property type="entry name" value="zf-RING_2"/>
    <property type="match status" value="1"/>
</dbReference>
<dbReference type="AlphaFoldDB" id="A0A1Q9EYI7"/>
<evidence type="ECO:0000313" key="7">
    <source>
        <dbReference type="EMBL" id="OLQ12510.1"/>
    </source>
</evidence>
<feature type="transmembrane region" description="Helical" evidence="5">
    <location>
        <begin position="44"/>
        <end position="64"/>
    </location>
</feature>
<reference evidence="7 8" key="1">
    <citation type="submission" date="2016-02" db="EMBL/GenBank/DDBJ databases">
        <title>Genome analysis of coral dinoflagellate symbionts highlights evolutionary adaptations to a symbiotic lifestyle.</title>
        <authorList>
            <person name="Aranda M."/>
            <person name="Li Y."/>
            <person name="Liew Y.J."/>
            <person name="Baumgarten S."/>
            <person name="Simakov O."/>
            <person name="Wilson M."/>
            <person name="Piel J."/>
            <person name="Ashoor H."/>
            <person name="Bougouffa S."/>
            <person name="Bajic V.B."/>
            <person name="Ryu T."/>
            <person name="Ravasi T."/>
            <person name="Bayer T."/>
            <person name="Micklem G."/>
            <person name="Kim H."/>
            <person name="Bhak J."/>
            <person name="Lajeunesse T.C."/>
            <person name="Voolstra C.R."/>
        </authorList>
    </citation>
    <scope>NUCLEOTIDE SEQUENCE [LARGE SCALE GENOMIC DNA]</scope>
    <source>
        <strain evidence="7 8">CCMP2467</strain>
    </source>
</reference>
<dbReference type="InterPro" id="IPR001841">
    <property type="entry name" value="Znf_RING"/>
</dbReference>
<feature type="transmembrane region" description="Helical" evidence="5">
    <location>
        <begin position="14"/>
        <end position="35"/>
    </location>
</feature>
<keyword evidence="5" id="KW-0812">Transmembrane</keyword>
<dbReference type="PROSITE" id="PS50089">
    <property type="entry name" value="ZF_RING_2"/>
    <property type="match status" value="1"/>
</dbReference>
<keyword evidence="3" id="KW-0862">Zinc</keyword>
<dbReference type="InterPro" id="IPR051834">
    <property type="entry name" value="RING_finger_E3_ligase"/>
</dbReference>
<accession>A0A1Q9EYI7</accession>
<evidence type="ECO:0000256" key="1">
    <source>
        <dbReference type="ARBA" id="ARBA00022723"/>
    </source>
</evidence>
<keyword evidence="5" id="KW-1133">Transmembrane helix</keyword>
<dbReference type="EMBL" id="LSRX01000042">
    <property type="protein sequence ID" value="OLQ12510.1"/>
    <property type="molecule type" value="Genomic_DNA"/>
</dbReference>
<keyword evidence="5" id="KW-0472">Membrane</keyword>
<dbReference type="GO" id="GO:0005634">
    <property type="term" value="C:nucleus"/>
    <property type="evidence" value="ECO:0007669"/>
    <property type="project" value="TreeGrafter"/>
</dbReference>
<dbReference type="SUPFAM" id="SSF57850">
    <property type="entry name" value="RING/U-box"/>
    <property type="match status" value="1"/>
</dbReference>
<evidence type="ECO:0000259" key="6">
    <source>
        <dbReference type="PROSITE" id="PS50089"/>
    </source>
</evidence>
<proteinExistence type="predicted"/>
<dbReference type="Proteomes" id="UP000186817">
    <property type="component" value="Unassembled WGS sequence"/>
</dbReference>
<protein>
    <submittedName>
        <fullName evidence="7">RING finger protein 122</fullName>
    </submittedName>
</protein>